<evidence type="ECO:0000256" key="1">
    <source>
        <dbReference type="ARBA" id="ARBA00022450"/>
    </source>
</evidence>
<dbReference type="Proteomes" id="UP001143548">
    <property type="component" value="Unassembled WGS sequence"/>
</dbReference>
<keyword evidence="1" id="KW-0596">Phosphopantetheine</keyword>
<dbReference type="InterPro" id="IPR050091">
    <property type="entry name" value="PKS_NRPS_Biosynth_Enz"/>
</dbReference>
<evidence type="ECO:0000313" key="6">
    <source>
        <dbReference type="EMBL" id="GKZ25752.1"/>
    </source>
</evidence>
<dbReference type="SUPFAM" id="SSF53901">
    <property type="entry name" value="Thiolase-like"/>
    <property type="match status" value="1"/>
</dbReference>
<organism evidence="6 7">
    <name type="scientific">Aspergillus brasiliensis</name>
    <dbReference type="NCBI Taxonomy" id="319629"/>
    <lineage>
        <taxon>Eukaryota</taxon>
        <taxon>Fungi</taxon>
        <taxon>Dikarya</taxon>
        <taxon>Ascomycota</taxon>
        <taxon>Pezizomycotina</taxon>
        <taxon>Eurotiomycetes</taxon>
        <taxon>Eurotiomycetidae</taxon>
        <taxon>Eurotiales</taxon>
        <taxon>Aspergillaceae</taxon>
        <taxon>Aspergillus</taxon>
        <taxon>Aspergillus subgen. Circumdati</taxon>
    </lineage>
</organism>
<evidence type="ECO:0000256" key="3">
    <source>
        <dbReference type="ARBA" id="ARBA00022679"/>
    </source>
</evidence>
<evidence type="ECO:0000256" key="4">
    <source>
        <dbReference type="SAM" id="MobiDB-lite"/>
    </source>
</evidence>
<keyword evidence="2" id="KW-0597">Phosphoprotein</keyword>
<dbReference type="InterPro" id="IPR016039">
    <property type="entry name" value="Thiolase-like"/>
</dbReference>
<proteinExistence type="predicted"/>
<dbReference type="EMBL" id="BROQ01000121">
    <property type="protein sequence ID" value="GKZ25752.1"/>
    <property type="molecule type" value="Genomic_DNA"/>
</dbReference>
<evidence type="ECO:0000256" key="2">
    <source>
        <dbReference type="ARBA" id="ARBA00022553"/>
    </source>
</evidence>
<feature type="compositionally biased region" description="Low complexity" evidence="4">
    <location>
        <begin position="59"/>
        <end position="74"/>
    </location>
</feature>
<accession>A0A9W5Z199</accession>
<evidence type="ECO:0000313" key="7">
    <source>
        <dbReference type="Proteomes" id="UP001143548"/>
    </source>
</evidence>
<dbReference type="GO" id="GO:0004312">
    <property type="term" value="F:fatty acid synthase activity"/>
    <property type="evidence" value="ECO:0007669"/>
    <property type="project" value="TreeGrafter"/>
</dbReference>
<dbReference type="GO" id="GO:0044550">
    <property type="term" value="P:secondary metabolite biosynthetic process"/>
    <property type="evidence" value="ECO:0007669"/>
    <property type="project" value="TreeGrafter"/>
</dbReference>
<dbReference type="PANTHER" id="PTHR43775">
    <property type="entry name" value="FATTY ACID SYNTHASE"/>
    <property type="match status" value="1"/>
</dbReference>
<sequence>MPPESIAIIGSGRRFPGQADSPAKLWGLLSKPRDVLREIPADRYNAAAGFYHPDGLHHGSSSGSRASGPSTGPSTGSGTGPGLYLA</sequence>
<name>A0A9W5Z199_9EURO</name>
<feature type="compositionally biased region" description="Gly residues" evidence="4">
    <location>
        <begin position="75"/>
        <end position="86"/>
    </location>
</feature>
<reference evidence="6" key="1">
    <citation type="submission" date="2022-07" db="EMBL/GenBank/DDBJ databases">
        <title>Taxonomy of Aspergillus series Nigri: significant species reduction supported by multi-species coalescent approaches.</title>
        <authorList>
            <person name="Bian C."/>
            <person name="Kusuya Y."/>
            <person name="Sklenar F."/>
            <person name="D'hooge E."/>
            <person name="Yaguchi T."/>
            <person name="Takahashi H."/>
            <person name="Hubka V."/>
        </authorList>
    </citation>
    <scope>NUCLEOTIDE SEQUENCE</scope>
    <source>
        <strain evidence="6">CBS 733.88</strain>
    </source>
</reference>
<dbReference type="PANTHER" id="PTHR43775:SF20">
    <property type="entry name" value="HYBRID PKS-NRPS SYNTHETASE APDA"/>
    <property type="match status" value="1"/>
</dbReference>
<feature type="region of interest" description="Disordered" evidence="4">
    <location>
        <begin position="50"/>
        <end position="86"/>
    </location>
</feature>
<dbReference type="Gene3D" id="3.40.47.10">
    <property type="match status" value="1"/>
</dbReference>
<feature type="domain" description="Beta-ketoacyl synthase-like N-terminal" evidence="5">
    <location>
        <begin position="4"/>
        <end position="62"/>
    </location>
</feature>
<evidence type="ECO:0000259" key="5">
    <source>
        <dbReference type="Pfam" id="PF00109"/>
    </source>
</evidence>
<dbReference type="InterPro" id="IPR014030">
    <property type="entry name" value="Ketoacyl_synth_N"/>
</dbReference>
<dbReference type="GO" id="GO:0006633">
    <property type="term" value="P:fatty acid biosynthetic process"/>
    <property type="evidence" value="ECO:0007669"/>
    <property type="project" value="TreeGrafter"/>
</dbReference>
<gene>
    <name evidence="6" type="ORF">AbraCBS73388_001563</name>
</gene>
<keyword evidence="3" id="KW-0808">Transferase</keyword>
<protein>
    <submittedName>
        <fullName evidence="6">Non-reducing polyketide synthase pyr2</fullName>
    </submittedName>
</protein>
<dbReference type="AlphaFoldDB" id="A0A9W5Z199"/>
<dbReference type="Pfam" id="PF00109">
    <property type="entry name" value="ketoacyl-synt"/>
    <property type="match status" value="1"/>
</dbReference>
<comment type="caution">
    <text evidence="6">The sequence shown here is derived from an EMBL/GenBank/DDBJ whole genome shotgun (WGS) entry which is preliminary data.</text>
</comment>